<feature type="compositionally biased region" description="Low complexity" evidence="1">
    <location>
        <begin position="671"/>
        <end position="681"/>
    </location>
</feature>
<accession>A0AAW1NQX9</accession>
<name>A0AAW1NQX9_9CHLO</name>
<proteinExistence type="predicted"/>
<evidence type="ECO:0008006" key="4">
    <source>
        <dbReference type="Google" id="ProtNLM"/>
    </source>
</evidence>
<feature type="compositionally biased region" description="Pro residues" evidence="1">
    <location>
        <begin position="856"/>
        <end position="866"/>
    </location>
</feature>
<reference evidence="2 3" key="1">
    <citation type="journal article" date="2024" name="Nat. Commun.">
        <title>Phylogenomics reveals the evolutionary origins of lichenization in chlorophyte algae.</title>
        <authorList>
            <person name="Puginier C."/>
            <person name="Libourel C."/>
            <person name="Otte J."/>
            <person name="Skaloud P."/>
            <person name="Haon M."/>
            <person name="Grisel S."/>
            <person name="Petersen M."/>
            <person name="Berrin J.G."/>
            <person name="Delaux P.M."/>
            <person name="Dal Grande F."/>
            <person name="Keller J."/>
        </authorList>
    </citation>
    <scope>NUCLEOTIDE SEQUENCE [LARGE SCALE GENOMIC DNA]</scope>
    <source>
        <strain evidence="2 3">SAG 2036</strain>
    </source>
</reference>
<evidence type="ECO:0000256" key="1">
    <source>
        <dbReference type="SAM" id="MobiDB-lite"/>
    </source>
</evidence>
<keyword evidence="3" id="KW-1185">Reference proteome</keyword>
<feature type="region of interest" description="Disordered" evidence="1">
    <location>
        <begin position="135"/>
        <end position="154"/>
    </location>
</feature>
<protein>
    <recommendedName>
        <fullName evidence="4">RAMA domain-containing protein</fullName>
    </recommendedName>
</protein>
<dbReference type="AlphaFoldDB" id="A0AAW1NQX9"/>
<organism evidence="2 3">
    <name type="scientific">Symbiochloris irregularis</name>
    <dbReference type="NCBI Taxonomy" id="706552"/>
    <lineage>
        <taxon>Eukaryota</taxon>
        <taxon>Viridiplantae</taxon>
        <taxon>Chlorophyta</taxon>
        <taxon>core chlorophytes</taxon>
        <taxon>Trebouxiophyceae</taxon>
        <taxon>Trebouxiales</taxon>
        <taxon>Trebouxiaceae</taxon>
        <taxon>Symbiochloris</taxon>
    </lineage>
</organism>
<feature type="region of interest" description="Disordered" evidence="1">
    <location>
        <begin position="626"/>
        <end position="704"/>
    </location>
</feature>
<feature type="compositionally biased region" description="Polar residues" evidence="1">
    <location>
        <begin position="142"/>
        <end position="154"/>
    </location>
</feature>
<sequence length="866" mass="92925">MSSVLLPGEAALGLITPRPALPGLSGSTEAWTELESCMAALSNDSQVSSEPHMYGEQSLRGLFNQLWYLAAWRTTQADSALQTLEPRKDADNDQAVTLQEPRIPSGALETASTPVSTGRGRSGCTNGNRAASSCSGAACNSTDSSQDGPQTSQQLPASFSEVTLHADLLKQATSDPFTATVTDSAEHQCIMHMLGLTEAADASDLLYAMGKIPASASMLQEAACASERAAKLVSSKRAAEELANAAPLRRPRRVPGGDPLDNEPFRRLITMIRGNSTEFEANGRVLRLKQYMPADANQAHIEAVLDALEVNDRVEALYIQNFEKGMRDEQLAHLVQVLRRKRIWALNVGENFHISLPAWEMFTNALLDTAVAYLYVSEHHIKGTNLKTDMRNAIRANRKEAPPRDAEVCSRIKNMWFNPKPPPHLRSLCLPEGGVCEDDNLVRRRLWGRQDLSWNFEGVWNPAVNRKRLFPAPDSQDSDNKRVKVDSDSVRSMEELALKSRSLAAAQLEGSVMEGSTPTSRSQAFLAGFRGPSTNPSNMAGFFRHPRAETLEGGRADEGVFRRAGSEPPPMSHAPTTAAAAAARGGAMGGCAFRRAASVELDAMGTSDTPLRAAYAQLRHEAFSPLKSPRRWAKSTEPHGKAAARGPQSPGAKPRGGVNPRGGQHALHTPPKAAARAPAASSGGGALRAPRSDSGAEGLAVTPRRAVVRKPRAIAFTQTEMGKIVKSPRRKLAETIAQKNGLPSLPTMIQMGVVPAGQLDLVVKGRTHKVYLFPDGTLTCEGAGYASLSAFSLAAMRLVTPGRQSSCGWWDVTYKGIKFGKLREQAAQQAGGGNGDKEGLSPGNIKPRYKSSPAPAMMPQPGPADA</sequence>
<evidence type="ECO:0000313" key="2">
    <source>
        <dbReference type="EMBL" id="KAK9795568.1"/>
    </source>
</evidence>
<feature type="region of interest" description="Disordered" evidence="1">
    <location>
        <begin position="826"/>
        <end position="866"/>
    </location>
</feature>
<evidence type="ECO:0000313" key="3">
    <source>
        <dbReference type="Proteomes" id="UP001465755"/>
    </source>
</evidence>
<dbReference type="EMBL" id="JALJOQ010000126">
    <property type="protein sequence ID" value="KAK9795568.1"/>
    <property type="molecule type" value="Genomic_DNA"/>
</dbReference>
<gene>
    <name evidence="2" type="ORF">WJX73_002300</name>
</gene>
<comment type="caution">
    <text evidence="2">The sequence shown here is derived from an EMBL/GenBank/DDBJ whole genome shotgun (WGS) entry which is preliminary data.</text>
</comment>
<feature type="region of interest" description="Disordered" evidence="1">
    <location>
        <begin position="85"/>
        <end position="127"/>
    </location>
</feature>
<dbReference type="Proteomes" id="UP001465755">
    <property type="component" value="Unassembled WGS sequence"/>
</dbReference>